<dbReference type="Pfam" id="PF00957">
    <property type="entry name" value="Synaptobrevin"/>
    <property type="match status" value="1"/>
</dbReference>
<dbReference type="EMBL" id="JIBK01000004">
    <property type="protein sequence ID" value="POM82485.1"/>
    <property type="molecule type" value="Genomic_DNA"/>
</dbReference>
<dbReference type="PANTHER" id="PTHR45701">
    <property type="entry name" value="SYNAPTOBREVIN FAMILY MEMBER"/>
    <property type="match status" value="1"/>
</dbReference>
<evidence type="ECO:0000313" key="5">
    <source>
        <dbReference type="Proteomes" id="UP000236928"/>
    </source>
</evidence>
<protein>
    <submittedName>
        <fullName evidence="4">Synaptobrevin family protein</fullName>
    </submittedName>
</protein>
<evidence type="ECO:0000256" key="2">
    <source>
        <dbReference type="SAM" id="Phobius"/>
    </source>
</evidence>
<evidence type="ECO:0000259" key="3">
    <source>
        <dbReference type="PROSITE" id="PS50892"/>
    </source>
</evidence>
<dbReference type="VEuPathDB" id="CryptoDB:CmeUKMEL1_02630"/>
<dbReference type="SUPFAM" id="SSF58038">
    <property type="entry name" value="SNARE fusion complex"/>
    <property type="match status" value="1"/>
</dbReference>
<dbReference type="InterPro" id="IPR042855">
    <property type="entry name" value="V_SNARE_CC"/>
</dbReference>
<gene>
    <name evidence="4" type="ORF">CmeUKMEL1_02630</name>
</gene>
<proteinExistence type="predicted"/>
<feature type="transmembrane region" description="Helical" evidence="2">
    <location>
        <begin position="14"/>
        <end position="32"/>
    </location>
</feature>
<feature type="domain" description="V-SNARE coiled-coil homology" evidence="3">
    <location>
        <begin position="158"/>
        <end position="218"/>
    </location>
</feature>
<evidence type="ECO:0000256" key="1">
    <source>
        <dbReference type="PROSITE-ProRule" id="PRU00290"/>
    </source>
</evidence>
<organism evidence="4 5">
    <name type="scientific">Cryptosporidium meleagridis</name>
    <dbReference type="NCBI Taxonomy" id="93969"/>
    <lineage>
        <taxon>Eukaryota</taxon>
        <taxon>Sar</taxon>
        <taxon>Alveolata</taxon>
        <taxon>Apicomplexa</taxon>
        <taxon>Conoidasida</taxon>
        <taxon>Coccidia</taxon>
        <taxon>Eucoccidiorida</taxon>
        <taxon>Eimeriorina</taxon>
        <taxon>Cryptosporidiidae</taxon>
        <taxon>Cryptosporidium</taxon>
    </lineage>
</organism>
<evidence type="ECO:0000313" key="4">
    <source>
        <dbReference type="EMBL" id="POM82485.1"/>
    </source>
</evidence>
<accession>A0A2P4YXE0</accession>
<dbReference type="InterPro" id="IPR016444">
    <property type="entry name" value="Synaptobrevin/VAMP"/>
</dbReference>
<dbReference type="AlphaFoldDB" id="A0A2P4YXE0"/>
<name>A0A2P4YXE0_9CRYT</name>
<dbReference type="Proteomes" id="UP000236928">
    <property type="component" value="Unassembled WGS sequence"/>
</dbReference>
<keyword evidence="2" id="KW-0812">Transmembrane</keyword>
<keyword evidence="1" id="KW-0175">Coiled coil</keyword>
<keyword evidence="5" id="KW-1185">Reference proteome</keyword>
<dbReference type="PROSITE" id="PS50892">
    <property type="entry name" value="V_SNARE"/>
    <property type="match status" value="1"/>
</dbReference>
<reference evidence="4 5" key="1">
    <citation type="submission" date="2014-04" db="EMBL/GenBank/DDBJ databases">
        <title>Comparative Genomics of Cryptosporidium Species.</title>
        <authorList>
            <person name="Silva J.C."/>
            <person name="Su Q."/>
            <person name="Chalmers R."/>
            <person name="Chibucos M.C."/>
            <person name="Elwin K."/>
            <person name="Godinez A."/>
            <person name="Guo F."/>
            <person name="Huynh K."/>
            <person name="Orvis J."/>
            <person name="Ott S."/>
            <person name="Sadzewicz L."/>
            <person name="Sengamalay N."/>
            <person name="Shetty A."/>
            <person name="Sun M."/>
            <person name="Tallon L."/>
            <person name="Xiao L."/>
            <person name="Zhang H."/>
            <person name="Fraser C.M."/>
            <person name="Zhu G."/>
            <person name="Kissinger J."/>
            <person name="Widmer G."/>
        </authorList>
    </citation>
    <scope>NUCLEOTIDE SEQUENCE [LARGE SCALE GENOMIC DNA]</scope>
    <source>
        <strain evidence="4 5">UKMEL1</strain>
    </source>
</reference>
<sequence>MLNLNTFSTRNKNLIFTGIGSINKSIIIFSWFDRISSSLKDKINEIFIDELNKNNNVRILNPRIERNIKLEEIKWKLYIWIPPLDKGKIAYSVCCKNEKYPERLIYSYLRELNKSTLRIERISENMPGKINELNGIKNFKEDIKSLLAQYDDFENFDKIVQLEDSAKEIAGKIQDNIQILLNNRGILQALDGQAEVLEDETESFLQDSIKVKNKFWWKNIKYTLILGCLVSLIFIIIFANLFNTMFGNGINLSNLLKSNSIASKSHFGSSNNNSNIVLAL</sequence>
<comment type="caution">
    <text evidence="4">The sequence shown here is derived from an EMBL/GenBank/DDBJ whole genome shotgun (WGS) entry which is preliminary data.</text>
</comment>
<feature type="transmembrane region" description="Helical" evidence="2">
    <location>
        <begin position="222"/>
        <end position="242"/>
    </location>
</feature>
<keyword evidence="2" id="KW-1133">Transmembrane helix</keyword>
<keyword evidence="2" id="KW-0472">Membrane</keyword>
<dbReference type="OrthoDB" id="343312at2759"/>
<dbReference type="Gene3D" id="1.20.5.110">
    <property type="match status" value="1"/>
</dbReference>